<name>A0ABR3I3H7_LOXSC</name>
<dbReference type="SUPFAM" id="SSF47113">
    <property type="entry name" value="Histone-fold"/>
    <property type="match status" value="1"/>
</dbReference>
<dbReference type="Gene3D" id="1.10.20.10">
    <property type="entry name" value="Histone, subunit A"/>
    <property type="match status" value="1"/>
</dbReference>
<organism evidence="6 7">
    <name type="scientific">Loxostege sticticalis</name>
    <name type="common">Beet webworm moth</name>
    <dbReference type="NCBI Taxonomy" id="481309"/>
    <lineage>
        <taxon>Eukaryota</taxon>
        <taxon>Metazoa</taxon>
        <taxon>Ecdysozoa</taxon>
        <taxon>Arthropoda</taxon>
        <taxon>Hexapoda</taxon>
        <taxon>Insecta</taxon>
        <taxon>Pterygota</taxon>
        <taxon>Neoptera</taxon>
        <taxon>Endopterygota</taxon>
        <taxon>Lepidoptera</taxon>
        <taxon>Glossata</taxon>
        <taxon>Ditrysia</taxon>
        <taxon>Pyraloidea</taxon>
        <taxon>Crambidae</taxon>
        <taxon>Pyraustinae</taxon>
        <taxon>Loxostege</taxon>
    </lineage>
</organism>
<dbReference type="PANTHER" id="PTHR22980">
    <property type="entry name" value="CORTISTATIN"/>
    <property type="match status" value="1"/>
</dbReference>
<gene>
    <name evidence="6" type="ORF">ABMA27_016764</name>
</gene>
<sequence length="156" mass="17451">MAIHDSLSKNQKIQATLHRDVRAICSETCHFLGLEITKPAMEIIAELVYKKLSVYGADLEAFAKHAKRSTINTEDVKLLVRRNTSLKAHLNSIAPAPGSVVKDKRRKTVALPVVRQTETPAKPKEVEKEDTTITMTNKPDEIEQMAIDDTIDLTFD</sequence>
<accession>A0ABR3I3H7</accession>
<evidence type="ECO:0000256" key="4">
    <source>
        <dbReference type="ARBA" id="ARBA00023125"/>
    </source>
</evidence>
<keyword evidence="3" id="KW-0227">DNA damage</keyword>
<evidence type="ECO:0000256" key="1">
    <source>
        <dbReference type="ARBA" id="ARBA00006612"/>
    </source>
</evidence>
<keyword evidence="5" id="KW-0234">DNA repair</keyword>
<evidence type="ECO:0000313" key="6">
    <source>
        <dbReference type="EMBL" id="KAL0883357.1"/>
    </source>
</evidence>
<evidence type="ECO:0000256" key="5">
    <source>
        <dbReference type="ARBA" id="ARBA00023204"/>
    </source>
</evidence>
<protein>
    <recommendedName>
        <fullName evidence="2">Centromere protein S</fullName>
    </recommendedName>
</protein>
<reference evidence="6 7" key="1">
    <citation type="submission" date="2024-06" db="EMBL/GenBank/DDBJ databases">
        <title>A chromosome-level genome assembly of beet webworm, Loxostege sticticalis.</title>
        <authorList>
            <person name="Zhang Y."/>
        </authorList>
    </citation>
    <scope>NUCLEOTIDE SEQUENCE [LARGE SCALE GENOMIC DNA]</scope>
    <source>
        <strain evidence="6">AQ026</strain>
        <tissue evidence="6">Whole body</tissue>
    </source>
</reference>
<evidence type="ECO:0000256" key="2">
    <source>
        <dbReference type="ARBA" id="ARBA00016400"/>
    </source>
</evidence>
<dbReference type="Pfam" id="PF15630">
    <property type="entry name" value="CENP-S"/>
    <property type="match status" value="1"/>
</dbReference>
<evidence type="ECO:0000256" key="3">
    <source>
        <dbReference type="ARBA" id="ARBA00022763"/>
    </source>
</evidence>
<dbReference type="EMBL" id="JBEUOH010000009">
    <property type="protein sequence ID" value="KAL0883357.1"/>
    <property type="molecule type" value="Genomic_DNA"/>
</dbReference>
<comment type="similarity">
    <text evidence="1">Belongs to the TAF9 family. CENP-S/MHF1 subfamily.</text>
</comment>
<dbReference type="InterPro" id="IPR009072">
    <property type="entry name" value="Histone-fold"/>
</dbReference>
<dbReference type="Proteomes" id="UP001549920">
    <property type="component" value="Unassembled WGS sequence"/>
</dbReference>
<keyword evidence="7" id="KW-1185">Reference proteome</keyword>
<comment type="caution">
    <text evidence="6">The sequence shown here is derived from an EMBL/GenBank/DDBJ whole genome shotgun (WGS) entry which is preliminary data.</text>
</comment>
<keyword evidence="4" id="KW-0238">DNA-binding</keyword>
<evidence type="ECO:0000313" key="7">
    <source>
        <dbReference type="Proteomes" id="UP001549920"/>
    </source>
</evidence>
<proteinExistence type="inferred from homology"/>
<dbReference type="CDD" id="cd22919">
    <property type="entry name" value="HFD_CENP-S"/>
    <property type="match status" value="1"/>
</dbReference>
<dbReference type="InterPro" id="IPR029003">
    <property type="entry name" value="CENP-S/Mhf1"/>
</dbReference>
<dbReference type="PANTHER" id="PTHR22980:SF0">
    <property type="entry name" value="CENTROMERE PROTEIN S"/>
    <property type="match status" value="1"/>
</dbReference>